<name>A0A1D2MEU6_ORCCI</name>
<dbReference type="EMBL" id="LJIJ01001513">
    <property type="protein sequence ID" value="ODM91536.1"/>
    <property type="molecule type" value="Genomic_DNA"/>
</dbReference>
<organism evidence="16 17">
    <name type="scientific">Orchesella cincta</name>
    <name type="common">Springtail</name>
    <name type="synonym">Podura cincta</name>
    <dbReference type="NCBI Taxonomy" id="48709"/>
    <lineage>
        <taxon>Eukaryota</taxon>
        <taxon>Metazoa</taxon>
        <taxon>Ecdysozoa</taxon>
        <taxon>Arthropoda</taxon>
        <taxon>Hexapoda</taxon>
        <taxon>Collembola</taxon>
        <taxon>Entomobryomorpha</taxon>
        <taxon>Entomobryoidea</taxon>
        <taxon>Orchesellidae</taxon>
        <taxon>Orchesellinae</taxon>
        <taxon>Orchesella</taxon>
    </lineage>
</organism>
<dbReference type="PANTHER" id="PTHR24292">
    <property type="entry name" value="CYTOCHROME P450"/>
    <property type="match status" value="1"/>
</dbReference>
<dbReference type="InterPro" id="IPR036396">
    <property type="entry name" value="Cyt_P450_sf"/>
</dbReference>
<dbReference type="InterPro" id="IPR001128">
    <property type="entry name" value="Cyt_P450"/>
</dbReference>
<evidence type="ECO:0000256" key="2">
    <source>
        <dbReference type="ARBA" id="ARBA00004174"/>
    </source>
</evidence>
<evidence type="ECO:0000256" key="12">
    <source>
        <dbReference type="ARBA" id="ARBA00023136"/>
    </source>
</evidence>
<gene>
    <name evidence="16" type="ORF">Ocin01_15144</name>
</gene>
<dbReference type="PRINTS" id="PR00385">
    <property type="entry name" value="P450"/>
</dbReference>
<evidence type="ECO:0000256" key="6">
    <source>
        <dbReference type="ARBA" id="ARBA00022723"/>
    </source>
</evidence>
<evidence type="ECO:0000313" key="17">
    <source>
        <dbReference type="Proteomes" id="UP000094527"/>
    </source>
</evidence>
<keyword evidence="6 13" id="KW-0479">Metal-binding</keyword>
<keyword evidence="5 13" id="KW-0349">Heme</keyword>
<dbReference type="GO" id="GO:0005789">
    <property type="term" value="C:endoplasmic reticulum membrane"/>
    <property type="evidence" value="ECO:0007669"/>
    <property type="project" value="UniProtKB-SubCell"/>
</dbReference>
<evidence type="ECO:0000256" key="13">
    <source>
        <dbReference type="PIRSR" id="PIRSR602401-1"/>
    </source>
</evidence>
<dbReference type="SUPFAM" id="SSF48264">
    <property type="entry name" value="Cytochrome P450"/>
    <property type="match status" value="1"/>
</dbReference>
<dbReference type="Gene3D" id="1.10.630.10">
    <property type="entry name" value="Cytochrome P450"/>
    <property type="match status" value="1"/>
</dbReference>
<evidence type="ECO:0000256" key="9">
    <source>
        <dbReference type="ARBA" id="ARBA00023002"/>
    </source>
</evidence>
<keyword evidence="15" id="KW-0732">Signal</keyword>
<comment type="caution">
    <text evidence="16">The sequence shown here is derived from an EMBL/GenBank/DDBJ whole genome shotgun (WGS) entry which is preliminary data.</text>
</comment>
<dbReference type="GO" id="GO:0004497">
    <property type="term" value="F:monooxygenase activity"/>
    <property type="evidence" value="ECO:0007669"/>
    <property type="project" value="UniProtKB-KW"/>
</dbReference>
<evidence type="ECO:0000256" key="1">
    <source>
        <dbReference type="ARBA" id="ARBA00001971"/>
    </source>
</evidence>
<comment type="subcellular location">
    <subcellularLocation>
        <location evidence="3">Endoplasmic reticulum membrane</location>
        <topology evidence="3">Peripheral membrane protein</topology>
    </subcellularLocation>
    <subcellularLocation>
        <location evidence="2">Microsome membrane</location>
        <topology evidence="2">Peripheral membrane protein</topology>
    </subcellularLocation>
</comment>
<proteinExistence type="inferred from homology"/>
<dbReference type="GO" id="GO:0016705">
    <property type="term" value="F:oxidoreductase activity, acting on paired donors, with incorporation or reduction of molecular oxygen"/>
    <property type="evidence" value="ECO:0007669"/>
    <property type="project" value="InterPro"/>
</dbReference>
<dbReference type="STRING" id="48709.A0A1D2MEU6"/>
<evidence type="ECO:0000256" key="8">
    <source>
        <dbReference type="ARBA" id="ARBA00022848"/>
    </source>
</evidence>
<sequence>MGFSSWCFLLAFLLSKRAKLFPQNSSTVRSEPNLHKTVMHLADLERYKKFGGIWGSYMGRIPEVYVADPELIRLIFVKDFVHFGDRKDPDFGSEVLNELLDYLPGEKWRQLRTFLSPLFTTAKLKQMSDVMADSTSEFMADLKSECDENGRLKIDCRKRLSAWLIDLFARTTLGVQLEDAKNPDNKFAEAFRKMMGEKDEYTRLYSLSLSFPFLSRFAPTFMDEPTKLIVSTFRQIISSRKMQSSGAPQNSKDFLDVLVDLWSRVNTKEFKDLGITENTIVSQAINFFLGGYETSTTVLSHFLLALAENPECQEKMHEEIMSVLKRKGNTEINHDTIHESEIPYIQACIYECLRLAPPLVRPERICTKDWSYKGYSIKKGTRVMLAAWAANRNPEIYPNPESFKPERFLPENKGSLEPYAFTSFGFGPRNCIGMRFAYEDLKLFAANFAKDFRVEKRQDTEIKYKTGATLLMGFSPLYVDLVKRE</sequence>
<evidence type="ECO:0000256" key="14">
    <source>
        <dbReference type="RuleBase" id="RU000461"/>
    </source>
</evidence>
<dbReference type="InterPro" id="IPR050476">
    <property type="entry name" value="Insect_CytP450_Detox"/>
</dbReference>
<comment type="similarity">
    <text evidence="4 14">Belongs to the cytochrome P450 family.</text>
</comment>
<keyword evidence="17" id="KW-1185">Reference proteome</keyword>
<keyword evidence="10 13" id="KW-0408">Iron</keyword>
<evidence type="ECO:0000256" key="3">
    <source>
        <dbReference type="ARBA" id="ARBA00004406"/>
    </source>
</evidence>
<dbReference type="GO" id="GO:0005506">
    <property type="term" value="F:iron ion binding"/>
    <property type="evidence" value="ECO:0007669"/>
    <property type="project" value="InterPro"/>
</dbReference>
<keyword evidence="8" id="KW-0492">Microsome</keyword>
<keyword evidence="7" id="KW-0256">Endoplasmic reticulum</keyword>
<evidence type="ECO:0000256" key="15">
    <source>
        <dbReference type="SAM" id="SignalP"/>
    </source>
</evidence>
<evidence type="ECO:0000256" key="10">
    <source>
        <dbReference type="ARBA" id="ARBA00023004"/>
    </source>
</evidence>
<reference evidence="16 17" key="1">
    <citation type="journal article" date="2016" name="Genome Biol. Evol.">
        <title>Gene Family Evolution Reflects Adaptation to Soil Environmental Stressors in the Genome of the Collembolan Orchesella cincta.</title>
        <authorList>
            <person name="Faddeeva-Vakhrusheva A."/>
            <person name="Derks M.F."/>
            <person name="Anvar S.Y."/>
            <person name="Agamennone V."/>
            <person name="Suring W."/>
            <person name="Smit S."/>
            <person name="van Straalen N.M."/>
            <person name="Roelofs D."/>
        </authorList>
    </citation>
    <scope>NUCLEOTIDE SEQUENCE [LARGE SCALE GENOMIC DNA]</scope>
    <source>
        <tissue evidence="16">Mixed pool</tissue>
    </source>
</reference>
<evidence type="ECO:0000256" key="4">
    <source>
        <dbReference type="ARBA" id="ARBA00010617"/>
    </source>
</evidence>
<evidence type="ECO:0000256" key="5">
    <source>
        <dbReference type="ARBA" id="ARBA00022617"/>
    </source>
</evidence>
<dbReference type="AlphaFoldDB" id="A0A1D2MEU6"/>
<accession>A0A1D2MEU6</accession>
<dbReference type="OrthoDB" id="2789670at2759"/>
<evidence type="ECO:0000256" key="11">
    <source>
        <dbReference type="ARBA" id="ARBA00023033"/>
    </source>
</evidence>
<dbReference type="InterPro" id="IPR017972">
    <property type="entry name" value="Cyt_P450_CS"/>
</dbReference>
<keyword evidence="11 14" id="KW-0503">Monooxygenase</keyword>
<dbReference type="OMA" id="LANCAKP"/>
<evidence type="ECO:0000256" key="7">
    <source>
        <dbReference type="ARBA" id="ARBA00022824"/>
    </source>
</evidence>
<keyword evidence="12" id="KW-0472">Membrane</keyword>
<dbReference type="PROSITE" id="PS00086">
    <property type="entry name" value="CYTOCHROME_P450"/>
    <property type="match status" value="1"/>
</dbReference>
<dbReference type="InterPro" id="IPR002401">
    <property type="entry name" value="Cyt_P450_E_grp-I"/>
</dbReference>
<comment type="cofactor">
    <cofactor evidence="1 13">
        <name>heme</name>
        <dbReference type="ChEBI" id="CHEBI:30413"/>
    </cofactor>
</comment>
<dbReference type="PANTHER" id="PTHR24292:SF54">
    <property type="entry name" value="CYP9F3-RELATED"/>
    <property type="match status" value="1"/>
</dbReference>
<protein>
    <submittedName>
        <fullName evidence="16">Cytochrome P450 3A4</fullName>
    </submittedName>
</protein>
<dbReference type="FunFam" id="1.10.630.10:FF:000182">
    <property type="entry name" value="Cytochrome P450 3A4"/>
    <property type="match status" value="1"/>
</dbReference>
<feature type="chain" id="PRO_5008903903" evidence="15">
    <location>
        <begin position="19"/>
        <end position="485"/>
    </location>
</feature>
<keyword evidence="9 14" id="KW-0560">Oxidoreductase</keyword>
<dbReference type="Proteomes" id="UP000094527">
    <property type="component" value="Unassembled WGS sequence"/>
</dbReference>
<feature type="signal peptide" evidence="15">
    <location>
        <begin position="1"/>
        <end position="18"/>
    </location>
</feature>
<dbReference type="PRINTS" id="PR00463">
    <property type="entry name" value="EP450I"/>
</dbReference>
<feature type="binding site" description="axial binding residue" evidence="13">
    <location>
        <position position="431"/>
    </location>
    <ligand>
        <name>heme</name>
        <dbReference type="ChEBI" id="CHEBI:30413"/>
    </ligand>
    <ligandPart>
        <name>Fe</name>
        <dbReference type="ChEBI" id="CHEBI:18248"/>
    </ligandPart>
</feature>
<evidence type="ECO:0000313" key="16">
    <source>
        <dbReference type="EMBL" id="ODM91536.1"/>
    </source>
</evidence>
<dbReference type="Pfam" id="PF00067">
    <property type="entry name" value="p450"/>
    <property type="match status" value="1"/>
</dbReference>
<dbReference type="GO" id="GO:0020037">
    <property type="term" value="F:heme binding"/>
    <property type="evidence" value="ECO:0007669"/>
    <property type="project" value="InterPro"/>
</dbReference>